<feature type="binding site" evidence="2">
    <location>
        <begin position="129"/>
        <end position="132"/>
    </location>
    <ligand>
        <name>phosphate</name>
        <dbReference type="ChEBI" id="CHEBI:43474"/>
    </ligand>
</feature>
<dbReference type="EMBL" id="KE124781">
    <property type="protein sequence ID" value="EPB80344.1"/>
    <property type="molecule type" value="Genomic_DNA"/>
</dbReference>
<dbReference type="GO" id="GO:0006218">
    <property type="term" value="P:uridine catabolic process"/>
    <property type="evidence" value="ECO:0007669"/>
    <property type="project" value="TreeGrafter"/>
</dbReference>
<evidence type="ECO:0000256" key="2">
    <source>
        <dbReference type="PIRSR" id="PIRSR610059-50"/>
    </source>
</evidence>
<evidence type="ECO:0000313" key="4">
    <source>
        <dbReference type="EMBL" id="EPB80344.1"/>
    </source>
</evidence>
<evidence type="ECO:0000259" key="3">
    <source>
        <dbReference type="Pfam" id="PF01048"/>
    </source>
</evidence>
<dbReference type="Pfam" id="PF01048">
    <property type="entry name" value="PNP_UDP_1"/>
    <property type="match status" value="1"/>
</dbReference>
<dbReference type="SUPFAM" id="SSF53167">
    <property type="entry name" value="Purine and uridine phosphorylases"/>
    <property type="match status" value="1"/>
</dbReference>
<dbReference type="NCBIfam" id="TIGR01719">
    <property type="entry name" value="euk_UDPppase"/>
    <property type="match status" value="1"/>
</dbReference>
<dbReference type="AlphaFoldDB" id="A0A0D6M884"/>
<dbReference type="GO" id="GO:0005829">
    <property type="term" value="C:cytosol"/>
    <property type="evidence" value="ECO:0007669"/>
    <property type="project" value="TreeGrafter"/>
</dbReference>
<dbReference type="GO" id="GO:0004850">
    <property type="term" value="F:uridine phosphorylase activity"/>
    <property type="evidence" value="ECO:0007669"/>
    <property type="project" value="InterPro"/>
</dbReference>
<gene>
    <name evidence="4" type="ORF">ANCCEY_00601</name>
</gene>
<feature type="domain" description="Nucleoside phosphorylase" evidence="3">
    <location>
        <begin position="50"/>
        <end position="254"/>
    </location>
</feature>
<proteinExistence type="inferred from homology"/>
<name>A0A0D6M884_9BILA</name>
<feature type="binding site" evidence="2">
    <location>
        <position position="207"/>
    </location>
    <ligand>
        <name>substrate</name>
    </ligand>
</feature>
<accession>A0A0D6M884</accession>
<feature type="binding site" evidence="2">
    <location>
        <position position="85"/>
    </location>
    <ligand>
        <name>phosphate</name>
        <dbReference type="ChEBI" id="CHEBI:43474"/>
    </ligand>
</feature>
<reference evidence="4 5" key="1">
    <citation type="submission" date="2013-05" db="EMBL/GenBank/DDBJ databases">
        <title>Draft genome of the parasitic nematode Anyclostoma ceylanicum.</title>
        <authorList>
            <person name="Mitreva M."/>
        </authorList>
    </citation>
    <scope>NUCLEOTIDE SEQUENCE [LARGE SCALE GENOMIC DNA]</scope>
</reference>
<dbReference type="Proteomes" id="UP000054495">
    <property type="component" value="Unassembled WGS sequence"/>
</dbReference>
<dbReference type="InterPro" id="IPR035994">
    <property type="entry name" value="Nucleoside_phosphorylase_sf"/>
</dbReference>
<dbReference type="GO" id="GO:0009166">
    <property type="term" value="P:nucleotide catabolic process"/>
    <property type="evidence" value="ECO:0007669"/>
    <property type="project" value="InterPro"/>
</dbReference>
<evidence type="ECO:0000313" key="5">
    <source>
        <dbReference type="Proteomes" id="UP000054495"/>
    </source>
</evidence>
<dbReference type="CDD" id="cd17763">
    <property type="entry name" value="UP_hUPP-like"/>
    <property type="match status" value="1"/>
</dbReference>
<evidence type="ECO:0000256" key="1">
    <source>
        <dbReference type="ARBA" id="ARBA00010456"/>
    </source>
</evidence>
<protein>
    <submittedName>
        <fullName evidence="4">Uridine phosphorylase</fullName>
    </submittedName>
</protein>
<keyword evidence="5" id="KW-1185">Reference proteome</keyword>
<sequence length="359" mass="41089">MDSAPDKKMLSYPAFGLRNKYLENVDDDFLYHFGFGIKTVDIPKVFGDTKFVCTGGSPTRLKLYAEWFSKECNLECSENLSKSDRFVLYKTGQVVWVNHGMGNPSLSIMLVEMFKLMHHAKATDVKFIRLGTSGGVGVEPGTVVVTTNAMNSELTDKFVQWIAGKRIERETWLDEDLRKDLIATAAEKNIPVETGSTLCADDFYEGQMRLDGFFCEYNADDKFDFLRKIHDKGVRNIEMESACFASLTYRAGVKGRTFVQHRPHQRRAELRTSQRHMAEPMFNANIGFASRMGKFQFCFTWYMSDNFNSGNPEHAAIVCVTLLNRMKGDQVKIEHDQYIEFEERPFRLVTALIRKQLGC</sequence>
<dbReference type="InterPro" id="IPR010059">
    <property type="entry name" value="Uridine_phosphorylase_euk"/>
</dbReference>
<feature type="binding site" evidence="2">
    <location>
        <position position="209"/>
    </location>
    <ligand>
        <name>substrate</name>
    </ligand>
</feature>
<dbReference type="Gene3D" id="3.40.50.1580">
    <property type="entry name" value="Nucleoside phosphorylase domain"/>
    <property type="match status" value="2"/>
</dbReference>
<organism evidence="4 5">
    <name type="scientific">Ancylostoma ceylanicum</name>
    <dbReference type="NCBI Taxonomy" id="53326"/>
    <lineage>
        <taxon>Eukaryota</taxon>
        <taxon>Metazoa</taxon>
        <taxon>Ecdysozoa</taxon>
        <taxon>Nematoda</taxon>
        <taxon>Chromadorea</taxon>
        <taxon>Rhabditida</taxon>
        <taxon>Rhabditina</taxon>
        <taxon>Rhabditomorpha</taxon>
        <taxon>Strongyloidea</taxon>
        <taxon>Ancylostomatidae</taxon>
        <taxon>Ancylostomatinae</taxon>
        <taxon>Ancylostoma</taxon>
    </lineage>
</organism>
<dbReference type="InterPro" id="IPR000845">
    <property type="entry name" value="Nucleoside_phosphorylase_d"/>
</dbReference>
<dbReference type="PANTHER" id="PTHR43691:SF11">
    <property type="entry name" value="FI09636P-RELATED"/>
    <property type="match status" value="1"/>
</dbReference>
<dbReference type="PANTHER" id="PTHR43691">
    <property type="entry name" value="URIDINE PHOSPHORYLASE"/>
    <property type="match status" value="1"/>
</dbReference>
<comment type="similarity">
    <text evidence="1">Belongs to the PNP/UDP phosphorylase family.</text>
</comment>